<proteinExistence type="predicted"/>
<sequence length="86" mass="9832">MTIFSETHGDHYNIACPHCGKINHRVTEGVIVKCRMIKRFQKPCVHCGREIFYHARHEIRVTAFDLDLFAAKEGDSGAESCPRTED</sequence>
<evidence type="ECO:0000313" key="1">
    <source>
        <dbReference type="EMBL" id="PIR45996.1"/>
    </source>
</evidence>
<accession>A0A2H0RHT8</accession>
<dbReference type="AlphaFoldDB" id="A0A2H0RHT8"/>
<organism evidence="1 2">
    <name type="scientific">Candidatus Vogelbacteria bacterium CG10_big_fil_rev_8_21_14_0_10_49_38</name>
    <dbReference type="NCBI Taxonomy" id="1975043"/>
    <lineage>
        <taxon>Bacteria</taxon>
        <taxon>Candidatus Vogeliibacteriota</taxon>
    </lineage>
</organism>
<name>A0A2H0RHT8_9BACT</name>
<protein>
    <submittedName>
        <fullName evidence="1">Uncharacterized protein</fullName>
    </submittedName>
</protein>
<dbReference type="Proteomes" id="UP000230431">
    <property type="component" value="Unassembled WGS sequence"/>
</dbReference>
<reference evidence="1 2" key="1">
    <citation type="submission" date="2017-09" db="EMBL/GenBank/DDBJ databases">
        <title>Depth-based differentiation of microbial function through sediment-hosted aquifers and enrichment of novel symbionts in the deep terrestrial subsurface.</title>
        <authorList>
            <person name="Probst A.J."/>
            <person name="Ladd B."/>
            <person name="Jarett J.K."/>
            <person name="Geller-Mcgrath D.E."/>
            <person name="Sieber C.M."/>
            <person name="Emerson J.B."/>
            <person name="Anantharaman K."/>
            <person name="Thomas B.C."/>
            <person name="Malmstrom R."/>
            <person name="Stieglmeier M."/>
            <person name="Klingl A."/>
            <person name="Woyke T."/>
            <person name="Ryan C.M."/>
            <person name="Banfield J.F."/>
        </authorList>
    </citation>
    <scope>NUCLEOTIDE SEQUENCE [LARGE SCALE GENOMIC DNA]</scope>
    <source>
        <strain evidence="1">CG10_big_fil_rev_8_21_14_0_10_49_38</strain>
    </source>
</reference>
<evidence type="ECO:0000313" key="2">
    <source>
        <dbReference type="Proteomes" id="UP000230431"/>
    </source>
</evidence>
<comment type="caution">
    <text evidence="1">The sequence shown here is derived from an EMBL/GenBank/DDBJ whole genome shotgun (WGS) entry which is preliminary data.</text>
</comment>
<dbReference type="EMBL" id="PCYK01000014">
    <property type="protein sequence ID" value="PIR45996.1"/>
    <property type="molecule type" value="Genomic_DNA"/>
</dbReference>
<gene>
    <name evidence="1" type="ORF">COV08_01830</name>
</gene>